<protein>
    <submittedName>
        <fullName evidence="1">Uncharacterized protein</fullName>
    </submittedName>
</protein>
<keyword evidence="2" id="KW-1185">Reference proteome</keyword>
<dbReference type="EMBL" id="JAGKQH010000004">
    <property type="protein sequence ID" value="KAG6601709.1"/>
    <property type="molecule type" value="Genomic_DNA"/>
</dbReference>
<name>A0AAV6NUH1_9ROSI</name>
<sequence>MENSSNPPNMPGFGAEKEEMAGFEMWLCKLPLQEEELLAICKAKKKSAFYYIKQVLHQKNSMRTKLQMTIPSTSLLQKIRKTNGRVCYLFDGDMDIFGDPDDLPRSIAFS</sequence>
<feature type="non-terminal residue" evidence="1">
    <location>
        <position position="1"/>
    </location>
</feature>
<organism evidence="1 2">
    <name type="scientific">Cucurbita argyrosperma subsp. sororia</name>
    <dbReference type="NCBI Taxonomy" id="37648"/>
    <lineage>
        <taxon>Eukaryota</taxon>
        <taxon>Viridiplantae</taxon>
        <taxon>Streptophyta</taxon>
        <taxon>Embryophyta</taxon>
        <taxon>Tracheophyta</taxon>
        <taxon>Spermatophyta</taxon>
        <taxon>Magnoliopsida</taxon>
        <taxon>eudicotyledons</taxon>
        <taxon>Gunneridae</taxon>
        <taxon>Pentapetalae</taxon>
        <taxon>rosids</taxon>
        <taxon>fabids</taxon>
        <taxon>Cucurbitales</taxon>
        <taxon>Cucurbitaceae</taxon>
        <taxon>Cucurbiteae</taxon>
        <taxon>Cucurbita</taxon>
    </lineage>
</organism>
<accession>A0AAV6NUH1</accession>
<gene>
    <name evidence="1" type="ORF">SDJN03_06942</name>
</gene>
<evidence type="ECO:0000313" key="1">
    <source>
        <dbReference type="EMBL" id="KAG6601709.1"/>
    </source>
</evidence>
<dbReference type="AlphaFoldDB" id="A0AAV6NUH1"/>
<evidence type="ECO:0000313" key="2">
    <source>
        <dbReference type="Proteomes" id="UP000685013"/>
    </source>
</evidence>
<proteinExistence type="predicted"/>
<dbReference type="Proteomes" id="UP000685013">
    <property type="component" value="Chromosome 4"/>
</dbReference>
<reference evidence="1 2" key="1">
    <citation type="journal article" date="2021" name="Hortic Res">
        <title>The domestication of Cucurbita argyrosperma as revealed by the genome of its wild relative.</title>
        <authorList>
            <person name="Barrera-Redondo J."/>
            <person name="Sanchez-de la Vega G."/>
            <person name="Aguirre-Liguori J.A."/>
            <person name="Castellanos-Morales G."/>
            <person name="Gutierrez-Guerrero Y.T."/>
            <person name="Aguirre-Dugua X."/>
            <person name="Aguirre-Planter E."/>
            <person name="Tenaillon M.I."/>
            <person name="Lira-Saade R."/>
            <person name="Eguiarte L.E."/>
        </authorList>
    </citation>
    <scope>NUCLEOTIDE SEQUENCE [LARGE SCALE GENOMIC DNA]</scope>
    <source>
        <strain evidence="1">JBR-2021</strain>
    </source>
</reference>
<comment type="caution">
    <text evidence="1">The sequence shown here is derived from an EMBL/GenBank/DDBJ whole genome shotgun (WGS) entry which is preliminary data.</text>
</comment>